<feature type="region of interest" description="Disordered" evidence="5">
    <location>
        <begin position="352"/>
        <end position="377"/>
    </location>
</feature>
<dbReference type="Pfam" id="PF00249">
    <property type="entry name" value="Myb_DNA-binding"/>
    <property type="match status" value="1"/>
</dbReference>
<evidence type="ECO:0000259" key="6">
    <source>
        <dbReference type="PROSITE" id="PS50090"/>
    </source>
</evidence>
<evidence type="ECO:0000256" key="3">
    <source>
        <dbReference type="ARBA" id="ARBA00023163"/>
    </source>
</evidence>
<dbReference type="InterPro" id="IPR017930">
    <property type="entry name" value="Myb_dom"/>
</dbReference>
<keyword evidence="3" id="KW-0804">Transcription</keyword>
<evidence type="ECO:0000256" key="1">
    <source>
        <dbReference type="ARBA" id="ARBA00023015"/>
    </source>
</evidence>
<feature type="domain" description="Myb-like" evidence="6">
    <location>
        <begin position="8"/>
        <end position="64"/>
    </location>
</feature>
<accession>K5W4G6</accession>
<evidence type="ECO:0000256" key="5">
    <source>
        <dbReference type="SAM" id="MobiDB-lite"/>
    </source>
</evidence>
<dbReference type="PANTHER" id="PTHR46621">
    <property type="entry name" value="SNRNA-ACTIVATING PROTEIN COMPLEX SUBUNIT 4"/>
    <property type="match status" value="1"/>
</dbReference>
<feature type="compositionally biased region" description="Low complexity" evidence="5">
    <location>
        <begin position="361"/>
        <end position="372"/>
    </location>
</feature>
<evidence type="ECO:0000256" key="4">
    <source>
        <dbReference type="ARBA" id="ARBA00023242"/>
    </source>
</evidence>
<keyword evidence="2" id="KW-0238">DNA-binding</keyword>
<keyword evidence="4" id="KW-0539">Nucleus</keyword>
<dbReference type="InterPro" id="IPR051575">
    <property type="entry name" value="Myb-like_DNA-bd"/>
</dbReference>
<dbReference type="InterPro" id="IPR001005">
    <property type="entry name" value="SANT/Myb"/>
</dbReference>
<organism evidence="8 9">
    <name type="scientific">Phanerochaete carnosa (strain HHB-10118-sp)</name>
    <name type="common">White-rot fungus</name>
    <name type="synonym">Peniophora carnosa</name>
    <dbReference type="NCBI Taxonomy" id="650164"/>
    <lineage>
        <taxon>Eukaryota</taxon>
        <taxon>Fungi</taxon>
        <taxon>Dikarya</taxon>
        <taxon>Basidiomycota</taxon>
        <taxon>Agaricomycotina</taxon>
        <taxon>Agaricomycetes</taxon>
        <taxon>Polyporales</taxon>
        <taxon>Phanerochaetaceae</taxon>
        <taxon>Phanerochaete</taxon>
    </lineage>
</organism>
<dbReference type="Proteomes" id="UP000008370">
    <property type="component" value="Unassembled WGS sequence"/>
</dbReference>
<dbReference type="InterPro" id="IPR009057">
    <property type="entry name" value="Homeodomain-like_sf"/>
</dbReference>
<protein>
    <submittedName>
        <fullName evidence="8">Uncharacterized protein</fullName>
    </submittedName>
</protein>
<feature type="domain" description="HTH myb-type" evidence="7">
    <location>
        <begin position="65"/>
        <end position="119"/>
    </location>
</feature>
<feature type="domain" description="Myb-like" evidence="6">
    <location>
        <begin position="65"/>
        <end position="115"/>
    </location>
</feature>
<dbReference type="PROSITE" id="PS50090">
    <property type="entry name" value="MYB_LIKE"/>
    <property type="match status" value="3"/>
</dbReference>
<dbReference type="HOGENOM" id="CLU_618368_0_0_1"/>
<dbReference type="SUPFAM" id="SSF46689">
    <property type="entry name" value="Homeodomain-like"/>
    <property type="match status" value="2"/>
</dbReference>
<dbReference type="KEGG" id="pco:PHACADRAFT_260358"/>
<reference evidence="8 9" key="1">
    <citation type="journal article" date="2012" name="BMC Genomics">
        <title>Comparative genomics of the white-rot fungi, Phanerochaete carnosa and P. chrysosporium, to elucidate the genetic basis of the distinct wood types they colonize.</title>
        <authorList>
            <person name="Suzuki H."/>
            <person name="MacDonald J."/>
            <person name="Syed K."/>
            <person name="Salamov A."/>
            <person name="Hori C."/>
            <person name="Aerts A."/>
            <person name="Henrissat B."/>
            <person name="Wiebenga A."/>
            <person name="vanKuyk P.A."/>
            <person name="Barry K."/>
            <person name="Lindquist E."/>
            <person name="LaButti K."/>
            <person name="Lapidus A."/>
            <person name="Lucas S."/>
            <person name="Coutinho P."/>
            <person name="Gong Y."/>
            <person name="Samejima M."/>
            <person name="Mahadevan R."/>
            <person name="Abou-Zaid M."/>
            <person name="de Vries R.P."/>
            <person name="Igarashi K."/>
            <person name="Yadav J.S."/>
            <person name="Grigoriev I.V."/>
            <person name="Master E.R."/>
        </authorList>
    </citation>
    <scope>NUCLEOTIDE SEQUENCE [LARGE SCALE GENOMIC DNA]</scope>
    <source>
        <strain evidence="8 9">HHB-10118-sp</strain>
    </source>
</reference>
<dbReference type="CDD" id="cd00167">
    <property type="entry name" value="SANT"/>
    <property type="match status" value="3"/>
</dbReference>
<feature type="compositionally biased region" description="Low complexity" evidence="5">
    <location>
        <begin position="194"/>
        <end position="226"/>
    </location>
</feature>
<dbReference type="GO" id="GO:0001006">
    <property type="term" value="F:RNA polymerase III type 3 promoter sequence-specific DNA binding"/>
    <property type="evidence" value="ECO:0007669"/>
    <property type="project" value="TreeGrafter"/>
</dbReference>
<dbReference type="PANTHER" id="PTHR46621:SF1">
    <property type="entry name" value="SNRNA-ACTIVATING PROTEIN COMPLEX SUBUNIT 4"/>
    <property type="match status" value="1"/>
</dbReference>
<evidence type="ECO:0000256" key="2">
    <source>
        <dbReference type="ARBA" id="ARBA00023125"/>
    </source>
</evidence>
<evidence type="ECO:0000259" key="7">
    <source>
        <dbReference type="PROSITE" id="PS51294"/>
    </source>
</evidence>
<dbReference type="GeneID" id="18917711"/>
<sequence length="441" mass="48030">MYRHDDAVQPRDRRAWTEDEDELLRQAIEKEDGDANPPSKWHAIAKHIPNRTNKDCRKRWWAQMATRVSKGSWSAEEDERLFQAVEELGTKWAAVASRVATRNSGQCAKRWNDALNPAIDRSGWTPEEDDRLLKAVEQQGHSWANIARTYLPGRTGLAAKNRYNHLIRGSSDRSPSARGRRMSAATAMRRRSTRGSSVSSISTPSSSRSTATPPPSSSGASSPESSGMPPTPTELYTLHNPLEYRTKWGASLAETPLYEDPTALSMAHHHAAHAQQSESDMMNMLLQNSFHDFLDPNMDPALSVLHAPYGLEAAQCTPGVMLSDASAGAGASDPWGALSAYPYLDLSSLDAHGAPPQLTPSMSSSGESSVNSTPQLSHPHFGLGRAGGFAQVQEPPHVAANFAQYMHQPLEDPRLSAALAMCDPYATGQLSHLIGHNGVSQ</sequence>
<dbReference type="GO" id="GO:0019185">
    <property type="term" value="C:snRNA-activating protein complex"/>
    <property type="evidence" value="ECO:0007669"/>
    <property type="project" value="TreeGrafter"/>
</dbReference>
<dbReference type="SMART" id="SM00717">
    <property type="entry name" value="SANT"/>
    <property type="match status" value="3"/>
</dbReference>
<dbReference type="Gene3D" id="1.10.10.60">
    <property type="entry name" value="Homeodomain-like"/>
    <property type="match status" value="3"/>
</dbReference>
<dbReference type="AlphaFoldDB" id="K5W4G6"/>
<dbReference type="GO" id="GO:0042795">
    <property type="term" value="P:snRNA transcription by RNA polymerase II"/>
    <property type="evidence" value="ECO:0007669"/>
    <property type="project" value="TreeGrafter"/>
</dbReference>
<dbReference type="OrthoDB" id="2143914at2759"/>
<feature type="region of interest" description="Disordered" evidence="5">
    <location>
        <begin position="166"/>
        <end position="236"/>
    </location>
</feature>
<keyword evidence="1" id="KW-0805">Transcription regulation</keyword>
<dbReference type="PROSITE" id="PS51294">
    <property type="entry name" value="HTH_MYB"/>
    <property type="match status" value="3"/>
</dbReference>
<evidence type="ECO:0000313" key="9">
    <source>
        <dbReference type="Proteomes" id="UP000008370"/>
    </source>
</evidence>
<evidence type="ECO:0000313" key="8">
    <source>
        <dbReference type="EMBL" id="EKM53819.1"/>
    </source>
</evidence>
<dbReference type="InParanoid" id="K5W4G6"/>
<dbReference type="GO" id="GO:0000978">
    <property type="term" value="F:RNA polymerase II cis-regulatory region sequence-specific DNA binding"/>
    <property type="evidence" value="ECO:0007669"/>
    <property type="project" value="TreeGrafter"/>
</dbReference>
<name>K5W4G6_PHACS</name>
<dbReference type="RefSeq" id="XP_007398496.1">
    <property type="nucleotide sequence ID" value="XM_007398434.1"/>
</dbReference>
<dbReference type="EMBL" id="JH930474">
    <property type="protein sequence ID" value="EKM53819.1"/>
    <property type="molecule type" value="Genomic_DNA"/>
</dbReference>
<keyword evidence="9" id="KW-1185">Reference proteome</keyword>
<proteinExistence type="predicted"/>
<dbReference type="Pfam" id="PF13921">
    <property type="entry name" value="Myb_DNA-bind_6"/>
    <property type="match status" value="1"/>
</dbReference>
<feature type="domain" description="Myb-like" evidence="6">
    <location>
        <begin position="116"/>
        <end position="167"/>
    </location>
</feature>
<dbReference type="GO" id="GO:0042796">
    <property type="term" value="P:snRNA transcription by RNA polymerase III"/>
    <property type="evidence" value="ECO:0007669"/>
    <property type="project" value="TreeGrafter"/>
</dbReference>
<feature type="domain" description="HTH myb-type" evidence="7">
    <location>
        <begin position="13"/>
        <end position="60"/>
    </location>
</feature>
<gene>
    <name evidence="8" type="ORF">PHACADRAFT_260358</name>
</gene>
<feature type="domain" description="HTH myb-type" evidence="7">
    <location>
        <begin position="124"/>
        <end position="171"/>
    </location>
</feature>